<keyword evidence="3" id="KW-1185">Reference proteome</keyword>
<reference evidence="2 3" key="1">
    <citation type="submission" date="2020-06" db="EMBL/GenBank/DDBJ databases">
        <authorList>
            <person name="Li R."/>
            <person name="Bekaert M."/>
        </authorList>
    </citation>
    <scope>NUCLEOTIDE SEQUENCE [LARGE SCALE GENOMIC DNA]</scope>
    <source>
        <strain evidence="3">wild</strain>
    </source>
</reference>
<dbReference type="Proteomes" id="UP000507470">
    <property type="component" value="Unassembled WGS sequence"/>
</dbReference>
<evidence type="ECO:0000313" key="2">
    <source>
        <dbReference type="EMBL" id="CAC5417232.1"/>
    </source>
</evidence>
<evidence type="ECO:0000256" key="1">
    <source>
        <dbReference type="SAM" id="MobiDB-lite"/>
    </source>
</evidence>
<evidence type="ECO:0000313" key="3">
    <source>
        <dbReference type="Proteomes" id="UP000507470"/>
    </source>
</evidence>
<gene>
    <name evidence="2" type="ORF">MCOR_49766</name>
</gene>
<dbReference type="EMBL" id="CACVKT020008733">
    <property type="protein sequence ID" value="CAC5417232.1"/>
    <property type="molecule type" value="Genomic_DNA"/>
</dbReference>
<protein>
    <submittedName>
        <fullName evidence="2">Uncharacterized protein</fullName>
    </submittedName>
</protein>
<feature type="region of interest" description="Disordered" evidence="1">
    <location>
        <begin position="395"/>
        <end position="418"/>
    </location>
</feature>
<name>A0A6J8ECA1_MYTCO</name>
<dbReference type="OrthoDB" id="6066718at2759"/>
<sequence length="418" mass="48226">MKNMRYLFNANVILRQTFSSTCTKQRCGINEPQKLRLKDEIEKYINNHKYTLIAATTDVCKQKFQEHVIGNNLGESFTSRSSIWQFPWKKTEKDKPFIYENSENIFTRGYDALEDYLHGEKVDHQTCAAFKALERFYNNKELHERSLAQLNNLTKTETASLITSHLLSQLLYNPTNHIIDSSFSGDPPYDCGTPVQYGYTNFGSTRLFYGSADITLFPTTEDILDPKWNTDYDDNDDEEEICDENNGENFNDSDINQVCKQAISLSMWKHKQRVLAYSGNSDYGSAMVPICAINKHKCMVVLYNAQHDYLFKMQKKDLLKVFDKDKLEFSTIINLWMLIHHNLFCTEPSDDAIQILKGTGGLIQRLGEDTFKEVVRTSKLDYDIEPSGDEFEVDVENDSIPASGTGRLRKYPKINQEQ</sequence>
<organism evidence="2 3">
    <name type="scientific">Mytilus coruscus</name>
    <name type="common">Sea mussel</name>
    <dbReference type="NCBI Taxonomy" id="42192"/>
    <lineage>
        <taxon>Eukaryota</taxon>
        <taxon>Metazoa</taxon>
        <taxon>Spiralia</taxon>
        <taxon>Lophotrochozoa</taxon>
        <taxon>Mollusca</taxon>
        <taxon>Bivalvia</taxon>
        <taxon>Autobranchia</taxon>
        <taxon>Pteriomorphia</taxon>
        <taxon>Mytilida</taxon>
        <taxon>Mytiloidea</taxon>
        <taxon>Mytilidae</taxon>
        <taxon>Mytilinae</taxon>
        <taxon>Mytilus</taxon>
    </lineage>
</organism>
<proteinExistence type="predicted"/>
<dbReference type="AlphaFoldDB" id="A0A6J8ECA1"/>
<accession>A0A6J8ECA1</accession>